<proteinExistence type="predicted"/>
<dbReference type="Pfam" id="PF19877">
    <property type="entry name" value="DUF6350"/>
    <property type="match status" value="1"/>
</dbReference>
<dbReference type="RefSeq" id="WP_239148384.1">
    <property type="nucleotide sequence ID" value="NZ_JAAGMK010000280.1"/>
</dbReference>
<gene>
    <name evidence="1" type="ORF">G3I43_10475</name>
</gene>
<dbReference type="EMBL" id="JAAGMK010000280">
    <property type="protein sequence ID" value="NEB84599.1"/>
    <property type="molecule type" value="Genomic_DNA"/>
</dbReference>
<evidence type="ECO:0000313" key="1">
    <source>
        <dbReference type="EMBL" id="NEB84599.1"/>
    </source>
</evidence>
<name>A0A6G3SNX3_STRAQ</name>
<accession>A0A6G3SNX3</accession>
<organism evidence="1">
    <name type="scientific">Streptomyces anulatus</name>
    <name type="common">Streptomyces chrysomallus</name>
    <dbReference type="NCBI Taxonomy" id="1892"/>
    <lineage>
        <taxon>Bacteria</taxon>
        <taxon>Bacillati</taxon>
        <taxon>Actinomycetota</taxon>
        <taxon>Actinomycetes</taxon>
        <taxon>Kitasatosporales</taxon>
        <taxon>Streptomycetaceae</taxon>
        <taxon>Streptomyces</taxon>
    </lineage>
</organism>
<sequence length="91" mass="8707">AAQDAFLGLAGDWSGRFAVLLLAASLVPNAALWGAAYGLGPGFALGTGATATPLGLDGTPAVPRFPLLAAVPDQGPGSLLNGAALAVPVAA</sequence>
<protein>
    <submittedName>
        <fullName evidence="1">Uncharacterized protein</fullName>
    </submittedName>
</protein>
<dbReference type="InterPro" id="IPR045931">
    <property type="entry name" value="DUF6350"/>
</dbReference>
<comment type="caution">
    <text evidence="1">The sequence shown here is derived from an EMBL/GenBank/DDBJ whole genome shotgun (WGS) entry which is preliminary data.</text>
</comment>
<dbReference type="AlphaFoldDB" id="A0A6G3SNX3"/>
<feature type="non-terminal residue" evidence="1">
    <location>
        <position position="91"/>
    </location>
</feature>
<feature type="non-terminal residue" evidence="1">
    <location>
        <position position="1"/>
    </location>
</feature>
<reference evidence="1" key="1">
    <citation type="submission" date="2020-01" db="EMBL/GenBank/DDBJ databases">
        <title>Insect and environment-associated Actinomycetes.</title>
        <authorList>
            <person name="Currrie C."/>
            <person name="Chevrette M."/>
            <person name="Carlson C."/>
            <person name="Stubbendieck R."/>
            <person name="Wendt-Pienkowski E."/>
        </authorList>
    </citation>
    <scope>NUCLEOTIDE SEQUENCE</scope>
    <source>
        <strain evidence="1">SID505</strain>
    </source>
</reference>